<comment type="similarity">
    <text evidence="1">Belongs to the 'phage' integrase family.</text>
</comment>
<evidence type="ECO:0000259" key="5">
    <source>
        <dbReference type="PROSITE" id="PS51898"/>
    </source>
</evidence>
<dbReference type="InterPro" id="IPR011010">
    <property type="entry name" value="DNA_brk_join_enz"/>
</dbReference>
<reference evidence="7" key="2">
    <citation type="journal article" date="2022" name="BMC Genomics">
        <title>Comparative genome analysis of mycobacteria focusing on tRNA and non-coding RNA.</title>
        <authorList>
            <person name="Behra P.R.K."/>
            <person name="Pettersson B.M.F."/>
            <person name="Ramesh M."/>
            <person name="Das S."/>
            <person name="Dasgupta S."/>
            <person name="Kirsebom L.A."/>
        </authorList>
    </citation>
    <scope>NUCLEOTIDE SEQUENCE</scope>
    <source>
        <strain evidence="7">DSM 44838</strain>
    </source>
</reference>
<gene>
    <name evidence="7" type="ORF">H7K45_02040</name>
</gene>
<dbReference type="PANTHER" id="PTHR30349:SF64">
    <property type="entry name" value="PROPHAGE INTEGRASE INTD-RELATED"/>
    <property type="match status" value="1"/>
</dbReference>
<feature type="domain" description="Tyr recombinase" evidence="5">
    <location>
        <begin position="173"/>
        <end position="368"/>
    </location>
</feature>
<comment type="caution">
    <text evidence="7">The sequence shown here is derived from an EMBL/GenBank/DDBJ whole genome shotgun (WGS) entry which is preliminary data.</text>
</comment>
<keyword evidence="8" id="KW-1185">Reference proteome</keyword>
<feature type="domain" description="Core-binding (CB)" evidence="6">
    <location>
        <begin position="65"/>
        <end position="151"/>
    </location>
</feature>
<dbReference type="CDD" id="cd01189">
    <property type="entry name" value="INT_ICEBs1_C_like"/>
    <property type="match status" value="1"/>
</dbReference>
<dbReference type="PROSITE" id="PS51900">
    <property type="entry name" value="CB"/>
    <property type="match status" value="1"/>
</dbReference>
<evidence type="ECO:0000256" key="2">
    <source>
        <dbReference type="ARBA" id="ARBA00023125"/>
    </source>
</evidence>
<evidence type="ECO:0000256" key="1">
    <source>
        <dbReference type="ARBA" id="ARBA00008857"/>
    </source>
</evidence>
<evidence type="ECO:0000259" key="6">
    <source>
        <dbReference type="PROSITE" id="PS51900"/>
    </source>
</evidence>
<organism evidence="7 8">
    <name type="scientific">Mycobacterium yunnanensis</name>
    <dbReference type="NCBI Taxonomy" id="368477"/>
    <lineage>
        <taxon>Bacteria</taxon>
        <taxon>Bacillati</taxon>
        <taxon>Actinomycetota</taxon>
        <taxon>Actinomycetes</taxon>
        <taxon>Mycobacteriales</taxon>
        <taxon>Mycobacteriaceae</taxon>
        <taxon>Mycobacterium</taxon>
    </lineage>
</organism>
<dbReference type="InterPro" id="IPR013762">
    <property type="entry name" value="Integrase-like_cat_sf"/>
</dbReference>
<keyword evidence="3" id="KW-0233">DNA recombination</keyword>
<evidence type="ECO:0000313" key="7">
    <source>
        <dbReference type="EMBL" id="MCV7419310.1"/>
    </source>
</evidence>
<name>A0A9X2YWW3_9MYCO</name>
<dbReference type="AlphaFoldDB" id="A0A9X2YWW3"/>
<dbReference type="PANTHER" id="PTHR30349">
    <property type="entry name" value="PHAGE INTEGRASE-RELATED"/>
    <property type="match status" value="1"/>
</dbReference>
<dbReference type="InterPro" id="IPR044068">
    <property type="entry name" value="CB"/>
</dbReference>
<dbReference type="SUPFAM" id="SSF56349">
    <property type="entry name" value="DNA breaking-rejoining enzymes"/>
    <property type="match status" value="1"/>
</dbReference>
<dbReference type="Gene3D" id="1.10.150.130">
    <property type="match status" value="1"/>
</dbReference>
<dbReference type="RefSeq" id="WP_263994063.1">
    <property type="nucleotide sequence ID" value="NZ_JACKVK010000001.1"/>
</dbReference>
<dbReference type="InterPro" id="IPR050090">
    <property type="entry name" value="Tyrosine_recombinase_XerCD"/>
</dbReference>
<dbReference type="GO" id="GO:0006310">
    <property type="term" value="P:DNA recombination"/>
    <property type="evidence" value="ECO:0007669"/>
    <property type="project" value="UniProtKB-KW"/>
</dbReference>
<proteinExistence type="inferred from homology"/>
<sequence>MASLRNRTRRDGSEYFAVLYRLQGKQTSTSFNDFASATAFCEMVTKFGPDNALASLKAESTMPTLTVEKWLNHHIDHLTGVDANTVEKYRAYVRNDIAEPLGSIPLAALTRDHVAQWIKSMEKLDEKGWRPSAKTITNKHGFLAGALNAAVAAKRIPASPCASMRMPKNDDPHETIFLTREQFALLHSKVTAPWQPMVEFLVASGARWGEASALRPGDVNREDGTVRISQSWKQGSGGYRLGSTKTRKGLRTINVPKSVLDKLDYSNEFLFVNRAGGPVRAQGFYARVWVPALQRAWPLVDETGEQVTDSMKVLRPRVHDLRHSCASWMIQAGIPLPVVQQHLGHESIQTTVAVYGHLDRRSMKTAADAIEQALLPMTP</sequence>
<protein>
    <submittedName>
        <fullName evidence="7">Site-specific integrase</fullName>
    </submittedName>
</protein>
<dbReference type="GO" id="GO:0015074">
    <property type="term" value="P:DNA integration"/>
    <property type="evidence" value="ECO:0007669"/>
    <property type="project" value="InterPro"/>
</dbReference>
<dbReference type="Gene3D" id="1.10.443.10">
    <property type="entry name" value="Intergrase catalytic core"/>
    <property type="match status" value="1"/>
</dbReference>
<reference evidence="7" key="1">
    <citation type="submission" date="2020-07" db="EMBL/GenBank/DDBJ databases">
        <authorList>
            <person name="Pettersson B.M.F."/>
            <person name="Behra P.R.K."/>
            <person name="Ramesh M."/>
            <person name="Das S."/>
            <person name="Dasgupta S."/>
            <person name="Kirsebom L.A."/>
        </authorList>
    </citation>
    <scope>NUCLEOTIDE SEQUENCE</scope>
    <source>
        <strain evidence="7">DSM 44838</strain>
    </source>
</reference>
<evidence type="ECO:0000256" key="3">
    <source>
        <dbReference type="ARBA" id="ARBA00023172"/>
    </source>
</evidence>
<evidence type="ECO:0000256" key="4">
    <source>
        <dbReference type="PROSITE-ProRule" id="PRU01248"/>
    </source>
</evidence>
<dbReference type="Proteomes" id="UP001141629">
    <property type="component" value="Unassembled WGS sequence"/>
</dbReference>
<dbReference type="InterPro" id="IPR010998">
    <property type="entry name" value="Integrase_recombinase_N"/>
</dbReference>
<dbReference type="Pfam" id="PF00589">
    <property type="entry name" value="Phage_integrase"/>
    <property type="match status" value="1"/>
</dbReference>
<keyword evidence="2 4" id="KW-0238">DNA-binding</keyword>
<dbReference type="PROSITE" id="PS51898">
    <property type="entry name" value="TYR_RECOMBINASE"/>
    <property type="match status" value="1"/>
</dbReference>
<dbReference type="GO" id="GO:0003677">
    <property type="term" value="F:DNA binding"/>
    <property type="evidence" value="ECO:0007669"/>
    <property type="project" value="UniProtKB-UniRule"/>
</dbReference>
<dbReference type="EMBL" id="JACKVK010000001">
    <property type="protein sequence ID" value="MCV7419310.1"/>
    <property type="molecule type" value="Genomic_DNA"/>
</dbReference>
<dbReference type="InterPro" id="IPR002104">
    <property type="entry name" value="Integrase_catalytic"/>
</dbReference>
<accession>A0A9X2YWW3</accession>
<evidence type="ECO:0000313" key="8">
    <source>
        <dbReference type="Proteomes" id="UP001141629"/>
    </source>
</evidence>